<dbReference type="STRING" id="415015.SAMN05660462_01998"/>
<sequence length="280" mass="32478">MDNEAILNYYMYNSTLLPSCDDRGFVKATSPLIYEVIRIIDGVPIFLEDHLERMRKSAKLIGKTIRRTDEEIKDEIHKLIAANSEYNLNIKLLCGDLDQEEQTFIIYFIRSSYPEKEMYESGIHTILYYLERENPNAKIVNNEIRKRINEEIKKQKAYEALLVNNKDYITEGSRSNMFFVKGSRVYTAPPGDVLLGITRNEIMKICKEENIHVVEEEIHQESLKSLNGAFMTGTSVNVLPITTINNIELHSTSNPIIKRISEGYLRKIQSYINERKDCVK</sequence>
<comment type="cofactor">
    <cofactor evidence="1 5">
        <name>pyridoxal 5'-phosphate</name>
        <dbReference type="ChEBI" id="CHEBI:597326"/>
    </cofactor>
</comment>
<keyword evidence="6" id="KW-0808">Transferase</keyword>
<dbReference type="RefSeq" id="WP_091730594.1">
    <property type="nucleotide sequence ID" value="NZ_FNQE01000021.1"/>
</dbReference>
<dbReference type="InterPro" id="IPR043131">
    <property type="entry name" value="BCAT-like_N"/>
</dbReference>
<dbReference type="SUPFAM" id="SSF56752">
    <property type="entry name" value="D-aminoacid aminotransferase-like PLP-dependent enzymes"/>
    <property type="match status" value="1"/>
</dbReference>
<dbReference type="EMBL" id="FNQE01000021">
    <property type="protein sequence ID" value="SDZ14115.1"/>
    <property type="molecule type" value="Genomic_DNA"/>
</dbReference>
<gene>
    <name evidence="6" type="ORF">SAMN05660462_01998</name>
</gene>
<keyword evidence="6" id="KW-0032">Aminotransferase</keyword>
<dbReference type="PROSITE" id="PS00770">
    <property type="entry name" value="AA_TRANSFER_CLASS_4"/>
    <property type="match status" value="1"/>
</dbReference>
<reference evidence="6 7" key="1">
    <citation type="submission" date="2016-10" db="EMBL/GenBank/DDBJ databases">
        <authorList>
            <person name="de Groot N.N."/>
        </authorList>
    </citation>
    <scope>NUCLEOTIDE SEQUENCE [LARGE SCALE GENOMIC DNA]</scope>
    <source>
        <strain evidence="6 7">DSM 21650</strain>
    </source>
</reference>
<dbReference type="Pfam" id="PF01063">
    <property type="entry name" value="Aminotran_4"/>
    <property type="match status" value="1"/>
</dbReference>
<dbReference type="AlphaFoldDB" id="A0A1H3QMB0"/>
<evidence type="ECO:0000256" key="1">
    <source>
        <dbReference type="ARBA" id="ARBA00001933"/>
    </source>
</evidence>
<dbReference type="Gene3D" id="3.30.470.10">
    <property type="match status" value="1"/>
</dbReference>
<evidence type="ECO:0000313" key="7">
    <source>
        <dbReference type="Proteomes" id="UP000198625"/>
    </source>
</evidence>
<proteinExistence type="inferred from homology"/>
<evidence type="ECO:0000256" key="4">
    <source>
        <dbReference type="RuleBase" id="RU004106"/>
    </source>
</evidence>
<dbReference type="CDD" id="cd00449">
    <property type="entry name" value="PLPDE_IV"/>
    <property type="match status" value="1"/>
</dbReference>
<dbReference type="GO" id="GO:0008483">
    <property type="term" value="F:transaminase activity"/>
    <property type="evidence" value="ECO:0007669"/>
    <property type="project" value="UniProtKB-KW"/>
</dbReference>
<name>A0A1H3QMB0_9FIRM</name>
<dbReference type="InterPro" id="IPR043132">
    <property type="entry name" value="BCAT-like_C"/>
</dbReference>
<comment type="similarity">
    <text evidence="2 4">Belongs to the class-IV pyridoxal-phosphate-dependent aminotransferase family.</text>
</comment>
<dbReference type="PANTHER" id="PTHR42743:SF11">
    <property type="entry name" value="AMINODEOXYCHORISMATE LYASE"/>
    <property type="match status" value="1"/>
</dbReference>
<dbReference type="PANTHER" id="PTHR42743">
    <property type="entry name" value="AMINO-ACID AMINOTRANSFERASE"/>
    <property type="match status" value="1"/>
</dbReference>
<dbReference type="OrthoDB" id="9805628at2"/>
<dbReference type="GO" id="GO:0046394">
    <property type="term" value="P:carboxylic acid biosynthetic process"/>
    <property type="evidence" value="ECO:0007669"/>
    <property type="project" value="UniProtKB-ARBA"/>
</dbReference>
<evidence type="ECO:0000313" key="6">
    <source>
        <dbReference type="EMBL" id="SDZ14115.1"/>
    </source>
</evidence>
<evidence type="ECO:0000256" key="5">
    <source>
        <dbReference type="RuleBase" id="RU004516"/>
    </source>
</evidence>
<dbReference type="Gene3D" id="3.20.10.10">
    <property type="entry name" value="D-amino Acid Aminotransferase, subunit A, domain 2"/>
    <property type="match status" value="1"/>
</dbReference>
<evidence type="ECO:0000256" key="3">
    <source>
        <dbReference type="ARBA" id="ARBA00022898"/>
    </source>
</evidence>
<evidence type="ECO:0000256" key="2">
    <source>
        <dbReference type="ARBA" id="ARBA00009320"/>
    </source>
</evidence>
<dbReference type="InterPro" id="IPR050571">
    <property type="entry name" value="Class-IV_PLP-Dep_Aminotrnsfr"/>
</dbReference>
<keyword evidence="7" id="KW-1185">Reference proteome</keyword>
<accession>A0A1H3QMB0</accession>
<organism evidence="6 7">
    <name type="scientific">Proteiniborus ethanoligenes</name>
    <dbReference type="NCBI Taxonomy" id="415015"/>
    <lineage>
        <taxon>Bacteria</taxon>
        <taxon>Bacillati</taxon>
        <taxon>Bacillota</taxon>
        <taxon>Clostridia</taxon>
        <taxon>Eubacteriales</taxon>
        <taxon>Proteiniborus</taxon>
    </lineage>
</organism>
<dbReference type="Proteomes" id="UP000198625">
    <property type="component" value="Unassembled WGS sequence"/>
</dbReference>
<protein>
    <submittedName>
        <fullName evidence="6">Branched-chain amino acid aminotransferase</fullName>
    </submittedName>
</protein>
<keyword evidence="3 5" id="KW-0663">Pyridoxal phosphate</keyword>
<dbReference type="InterPro" id="IPR018300">
    <property type="entry name" value="Aminotrans_IV_CS"/>
</dbReference>
<dbReference type="InterPro" id="IPR001544">
    <property type="entry name" value="Aminotrans_IV"/>
</dbReference>
<dbReference type="GO" id="GO:0005829">
    <property type="term" value="C:cytosol"/>
    <property type="evidence" value="ECO:0007669"/>
    <property type="project" value="TreeGrafter"/>
</dbReference>
<dbReference type="InterPro" id="IPR036038">
    <property type="entry name" value="Aminotransferase-like"/>
</dbReference>